<evidence type="ECO:0000313" key="5">
    <source>
        <dbReference type="Proteomes" id="UP000242146"/>
    </source>
</evidence>
<proteinExistence type="predicted"/>
<keyword evidence="1" id="KW-0175">Coiled coil</keyword>
<feature type="region of interest" description="Disordered" evidence="2">
    <location>
        <begin position="1"/>
        <end position="29"/>
    </location>
</feature>
<dbReference type="CDD" id="cd21044">
    <property type="entry name" value="Rab11BD_RAB3IP_like"/>
    <property type="match status" value="1"/>
</dbReference>
<dbReference type="Proteomes" id="UP000242146">
    <property type="component" value="Unassembled WGS sequence"/>
</dbReference>
<dbReference type="STRING" id="101127.A0A1X2G3C5"/>
<dbReference type="InterPro" id="IPR009449">
    <property type="entry name" value="Sec2_N"/>
</dbReference>
<dbReference type="PANTHER" id="PTHR14430:SF0">
    <property type="entry name" value="SEC2P DOMAIN-CONTAINING PROTEIN"/>
    <property type="match status" value="1"/>
</dbReference>
<protein>
    <recommendedName>
        <fullName evidence="3">GDP/GTP exchange factor Sec2 N-terminal domain-containing protein</fullName>
    </recommendedName>
</protein>
<accession>A0A1X2G3C5</accession>
<evidence type="ECO:0000256" key="1">
    <source>
        <dbReference type="ARBA" id="ARBA00023054"/>
    </source>
</evidence>
<dbReference type="GO" id="GO:0051286">
    <property type="term" value="C:cell tip"/>
    <property type="evidence" value="ECO:0007669"/>
    <property type="project" value="TreeGrafter"/>
</dbReference>
<feature type="domain" description="GDP/GTP exchange factor Sec2 N-terminal" evidence="3">
    <location>
        <begin position="236"/>
        <end position="345"/>
    </location>
</feature>
<dbReference type="AlphaFoldDB" id="A0A1X2G3C5"/>
<evidence type="ECO:0000256" key="2">
    <source>
        <dbReference type="SAM" id="MobiDB-lite"/>
    </source>
</evidence>
<comment type="caution">
    <text evidence="4">The sequence shown here is derived from an EMBL/GenBank/DDBJ whole genome shotgun (WGS) entry which is preliminary data.</text>
</comment>
<sequence>MQVANMYETVNDLSPLPSPQEESAPDFPKNDLERDVLPFLLQAQDMMAKLESRVVELETDLFNIHKKYERDRHDWMVGLSQKDQYIHHMASKMDRSEFNTKQVIVLLDECLTSSKSSQDLQQSSHLALCLNYLRNTMAPSSANPSTDDEDELEPGQLERRQAFAMQWKEPPDLASLDDDFKSSPPSLTTTLSMDATTLSDTVRSSFSSPLVMAKDLPPSHLPLTAQPTSSLHHCHNCQQLLAQLDQQIEQRAYLKRDLDAMASTVTEQEQMQQSMDRAHHALVEDVQDITNALFATLNQMVMDEMADHDQLLILNRSLQGNLAGVVQAWEQRDQRLKYLKALLVDLDASLHLYQPLTASSDDDEPDDVDLITSPSLSNQLLPASAPCASESTQSLHQRFTGLLVQDQDRRSTVRLDGVSFIDFQHHLKAIKAQQQTTSPPTSTTPRPLMTTAFMKHVLAEDIEPCLFQTQQSWWKSPWFKRRLMDAIASNQCEIQQAVPNLYTTTMNTTNTSASSASTAQSLSSEASMPPTTKCTCCGRLRVCEYKMRLACSTAQQQPAADPALSSPWLPIDRFCRDRLVAVCDFYTFLTQLGVSMKQTPVLVLFKQALYYRRNIALAKVGSIGLFPTPADPMRTSYPFHASKRQSLHQRRRSAKRESIVLDHASSETSSIVSVSDIQGLDGTDQVVIVH</sequence>
<dbReference type="GO" id="GO:0070319">
    <property type="term" value="C:Golgi to plasma membrane transport vesicle"/>
    <property type="evidence" value="ECO:0007669"/>
    <property type="project" value="TreeGrafter"/>
</dbReference>
<dbReference type="EMBL" id="MCGT01000053">
    <property type="protein sequence ID" value="ORX43685.1"/>
    <property type="molecule type" value="Genomic_DNA"/>
</dbReference>
<dbReference type="PANTHER" id="PTHR14430">
    <property type="entry name" value="RABIN3-RELATED"/>
    <property type="match status" value="1"/>
</dbReference>
<gene>
    <name evidence="4" type="ORF">DM01DRAFT_1387045</name>
</gene>
<organism evidence="4 5">
    <name type="scientific">Hesseltinella vesiculosa</name>
    <dbReference type="NCBI Taxonomy" id="101127"/>
    <lineage>
        <taxon>Eukaryota</taxon>
        <taxon>Fungi</taxon>
        <taxon>Fungi incertae sedis</taxon>
        <taxon>Mucoromycota</taxon>
        <taxon>Mucoromycotina</taxon>
        <taxon>Mucoromycetes</taxon>
        <taxon>Mucorales</taxon>
        <taxon>Cunninghamellaceae</taxon>
        <taxon>Hesseltinella</taxon>
    </lineage>
</organism>
<dbReference type="Pfam" id="PF06428">
    <property type="entry name" value="Sec2p"/>
    <property type="match status" value="1"/>
</dbReference>
<dbReference type="Gene3D" id="6.10.140.910">
    <property type="match status" value="1"/>
</dbReference>
<evidence type="ECO:0000259" key="3">
    <source>
        <dbReference type="Pfam" id="PF06428"/>
    </source>
</evidence>
<name>A0A1X2G3C5_9FUNG</name>
<dbReference type="SUPFAM" id="SSF144284">
    <property type="entry name" value="Sec2 N-terminal region"/>
    <property type="match status" value="1"/>
</dbReference>
<keyword evidence="5" id="KW-1185">Reference proteome</keyword>
<dbReference type="OrthoDB" id="5560525at2759"/>
<evidence type="ECO:0000313" key="4">
    <source>
        <dbReference type="EMBL" id="ORX43685.1"/>
    </source>
</evidence>
<dbReference type="GO" id="GO:0006887">
    <property type="term" value="P:exocytosis"/>
    <property type="evidence" value="ECO:0007669"/>
    <property type="project" value="TreeGrafter"/>
</dbReference>
<dbReference type="InterPro" id="IPR040351">
    <property type="entry name" value="RAB3IL/RAB3IP/Sec2"/>
</dbReference>
<reference evidence="4 5" key="1">
    <citation type="submission" date="2016-07" db="EMBL/GenBank/DDBJ databases">
        <title>Pervasive Adenine N6-methylation of Active Genes in Fungi.</title>
        <authorList>
            <consortium name="DOE Joint Genome Institute"/>
            <person name="Mondo S.J."/>
            <person name="Dannebaum R.O."/>
            <person name="Kuo R.C."/>
            <person name="Labutti K."/>
            <person name="Haridas S."/>
            <person name="Kuo A."/>
            <person name="Salamov A."/>
            <person name="Ahrendt S.R."/>
            <person name="Lipzen A."/>
            <person name="Sullivan W."/>
            <person name="Andreopoulos W.B."/>
            <person name="Clum A."/>
            <person name="Lindquist E."/>
            <person name="Daum C."/>
            <person name="Ramamoorthy G.K."/>
            <person name="Gryganskyi A."/>
            <person name="Culley D."/>
            <person name="Magnuson J.K."/>
            <person name="James T.Y."/>
            <person name="O'Malley M.A."/>
            <person name="Stajich J.E."/>
            <person name="Spatafora J.W."/>
            <person name="Visel A."/>
            <person name="Grigoriev I.V."/>
        </authorList>
    </citation>
    <scope>NUCLEOTIDE SEQUENCE [LARGE SCALE GENOMIC DNA]</scope>
    <source>
        <strain evidence="4 5">NRRL 3301</strain>
    </source>
</reference>
<dbReference type="GO" id="GO:0005085">
    <property type="term" value="F:guanyl-nucleotide exchange factor activity"/>
    <property type="evidence" value="ECO:0007669"/>
    <property type="project" value="InterPro"/>
</dbReference>
<dbReference type="Pfam" id="PF25555">
    <property type="entry name" value="RAB3A-like_C"/>
    <property type="match status" value="1"/>
</dbReference>